<gene>
    <name evidence="2" type="ORF">MW290_09925</name>
</gene>
<name>A0ABY4S224_AQUTE</name>
<dbReference type="RefSeq" id="WP_250194503.1">
    <property type="nucleotide sequence ID" value="NZ_CP097635.1"/>
</dbReference>
<feature type="transmembrane region" description="Helical" evidence="1">
    <location>
        <begin position="6"/>
        <end position="24"/>
    </location>
</feature>
<dbReference type="Proteomes" id="UP001056201">
    <property type="component" value="Chromosome 1"/>
</dbReference>
<keyword evidence="1" id="KW-1133">Transmembrane helix</keyword>
<evidence type="ECO:0000313" key="2">
    <source>
        <dbReference type="EMBL" id="URI06240.1"/>
    </source>
</evidence>
<sequence length="101" mass="11421">MGAHSAEVWLVLLVATIAANLPFVNERLFLFGPQRQPKRWPWRLLELAVMAGLTLLVGMGLEARIGQRQPQGWEFYAAGACLFLTLAFPGFVWRVLRRQQG</sequence>
<dbReference type="InterPro" id="IPR016768">
    <property type="entry name" value="UCP019883"/>
</dbReference>
<evidence type="ECO:0000256" key="1">
    <source>
        <dbReference type="SAM" id="Phobius"/>
    </source>
</evidence>
<dbReference type="Pfam" id="PF10993">
    <property type="entry name" value="DUF2818"/>
    <property type="match status" value="1"/>
</dbReference>
<feature type="transmembrane region" description="Helical" evidence="1">
    <location>
        <begin position="44"/>
        <end position="63"/>
    </location>
</feature>
<keyword evidence="3" id="KW-1185">Reference proteome</keyword>
<proteinExistence type="predicted"/>
<organism evidence="2 3">
    <name type="scientific">Aquincola tertiaricarbonis</name>
    <dbReference type="NCBI Taxonomy" id="391953"/>
    <lineage>
        <taxon>Bacteria</taxon>
        <taxon>Pseudomonadati</taxon>
        <taxon>Pseudomonadota</taxon>
        <taxon>Betaproteobacteria</taxon>
        <taxon>Burkholderiales</taxon>
        <taxon>Sphaerotilaceae</taxon>
        <taxon>Aquincola</taxon>
    </lineage>
</organism>
<evidence type="ECO:0000313" key="3">
    <source>
        <dbReference type="Proteomes" id="UP001056201"/>
    </source>
</evidence>
<protein>
    <submittedName>
        <fullName evidence="2">DUF2818 family protein</fullName>
    </submittedName>
</protein>
<reference evidence="2" key="1">
    <citation type="submission" date="2022-05" db="EMBL/GenBank/DDBJ databases">
        <title>An RpoN-dependent PEP-CTERM gene is involved in floc formation of an Aquincola tertiaricarbonis strain.</title>
        <authorList>
            <person name="Qiu D."/>
            <person name="Xia M."/>
        </authorList>
    </citation>
    <scope>NUCLEOTIDE SEQUENCE</scope>
    <source>
        <strain evidence="2">RN12</strain>
    </source>
</reference>
<accession>A0ABY4S224</accession>
<keyword evidence="1" id="KW-0472">Membrane</keyword>
<feature type="transmembrane region" description="Helical" evidence="1">
    <location>
        <begin position="75"/>
        <end position="96"/>
    </location>
</feature>
<dbReference type="EMBL" id="CP097635">
    <property type="protein sequence ID" value="URI06240.1"/>
    <property type="molecule type" value="Genomic_DNA"/>
</dbReference>
<keyword evidence="1" id="KW-0812">Transmembrane</keyword>
<dbReference type="PIRSF" id="PIRSF019883">
    <property type="entry name" value="UCP019883"/>
    <property type="match status" value="1"/>
</dbReference>